<evidence type="ECO:0000313" key="8">
    <source>
        <dbReference type="WBParaSite" id="PSU_v2.g7746.t1"/>
    </source>
</evidence>
<dbReference type="Pfam" id="PF04142">
    <property type="entry name" value="Nuc_sug_transp"/>
    <property type="match status" value="1"/>
</dbReference>
<evidence type="ECO:0000256" key="6">
    <source>
        <dbReference type="SAM" id="Phobius"/>
    </source>
</evidence>
<dbReference type="NCBIfam" id="TIGR00803">
    <property type="entry name" value="nst"/>
    <property type="match status" value="1"/>
</dbReference>
<feature type="transmembrane region" description="Helical" evidence="6">
    <location>
        <begin position="119"/>
        <end position="138"/>
    </location>
</feature>
<feature type="transmembrane region" description="Helical" evidence="6">
    <location>
        <begin position="47"/>
        <end position="67"/>
    </location>
</feature>
<dbReference type="AlphaFoldDB" id="A0A914ZBW8"/>
<dbReference type="GO" id="GO:0000139">
    <property type="term" value="C:Golgi membrane"/>
    <property type="evidence" value="ECO:0007669"/>
    <property type="project" value="InterPro"/>
</dbReference>
<dbReference type="InterPro" id="IPR007271">
    <property type="entry name" value="Nuc_sug_transpt"/>
</dbReference>
<keyword evidence="4 6" id="KW-1133">Transmembrane helix</keyword>
<evidence type="ECO:0000256" key="4">
    <source>
        <dbReference type="ARBA" id="ARBA00022989"/>
    </source>
</evidence>
<keyword evidence="7" id="KW-1185">Reference proteome</keyword>
<feature type="transmembrane region" description="Helical" evidence="6">
    <location>
        <begin position="12"/>
        <end position="32"/>
    </location>
</feature>
<evidence type="ECO:0000256" key="1">
    <source>
        <dbReference type="ARBA" id="ARBA00004141"/>
    </source>
</evidence>
<name>A0A914ZBW8_9BILA</name>
<sequence>MLKFVLQKKLSNTQWIALILLIIGVSDVQLQYQPPQPVSGYLEQNPLLGFSAAITMCFTSAFAGVYMENILKKSSVNVWMQNIRLALFGLIIAAGSMLYKDYGTIRDDGFFRGFDSLVWIMTFTNSIGGLLIAVVIKYADNIMKAYAQSTAIIGAALGSWILFDFIPNGLFLFGTFLVTASIVIYNKHPYQESTSDKNYVLLNEEKINKV</sequence>
<keyword evidence="3 6" id="KW-0812">Transmembrane</keyword>
<evidence type="ECO:0000313" key="7">
    <source>
        <dbReference type="Proteomes" id="UP000887577"/>
    </source>
</evidence>
<dbReference type="WBParaSite" id="PSU_v2.g7746.t1">
    <property type="protein sequence ID" value="PSU_v2.g7746.t1"/>
    <property type="gene ID" value="PSU_v2.g7746"/>
</dbReference>
<keyword evidence="2" id="KW-0813">Transport</keyword>
<dbReference type="Proteomes" id="UP000887577">
    <property type="component" value="Unplaced"/>
</dbReference>
<evidence type="ECO:0000256" key="5">
    <source>
        <dbReference type="ARBA" id="ARBA00023136"/>
    </source>
</evidence>
<evidence type="ECO:0000256" key="2">
    <source>
        <dbReference type="ARBA" id="ARBA00022597"/>
    </source>
</evidence>
<organism evidence="7 8">
    <name type="scientific">Panagrolaimus superbus</name>
    <dbReference type="NCBI Taxonomy" id="310955"/>
    <lineage>
        <taxon>Eukaryota</taxon>
        <taxon>Metazoa</taxon>
        <taxon>Ecdysozoa</taxon>
        <taxon>Nematoda</taxon>
        <taxon>Chromadorea</taxon>
        <taxon>Rhabditida</taxon>
        <taxon>Tylenchina</taxon>
        <taxon>Panagrolaimomorpha</taxon>
        <taxon>Panagrolaimoidea</taxon>
        <taxon>Panagrolaimidae</taxon>
        <taxon>Panagrolaimus</taxon>
    </lineage>
</organism>
<dbReference type="PANTHER" id="PTHR10231">
    <property type="entry name" value="NUCLEOTIDE-SUGAR TRANSMEMBRANE TRANSPORTER"/>
    <property type="match status" value="1"/>
</dbReference>
<reference evidence="8" key="1">
    <citation type="submission" date="2022-11" db="UniProtKB">
        <authorList>
            <consortium name="WormBaseParasite"/>
        </authorList>
    </citation>
    <scope>IDENTIFICATION</scope>
</reference>
<feature type="transmembrane region" description="Helical" evidence="6">
    <location>
        <begin position="79"/>
        <end position="99"/>
    </location>
</feature>
<accession>A0A914ZBW8</accession>
<comment type="subcellular location">
    <subcellularLocation>
        <location evidence="1">Membrane</location>
        <topology evidence="1">Multi-pass membrane protein</topology>
    </subcellularLocation>
</comment>
<proteinExistence type="predicted"/>
<keyword evidence="5 6" id="KW-0472">Membrane</keyword>
<protein>
    <submittedName>
        <fullName evidence="8">UDP-galactose transporter</fullName>
    </submittedName>
</protein>
<evidence type="ECO:0000256" key="3">
    <source>
        <dbReference type="ARBA" id="ARBA00022692"/>
    </source>
</evidence>
<keyword evidence="2" id="KW-0762">Sugar transport</keyword>
<dbReference type="GO" id="GO:0015165">
    <property type="term" value="F:pyrimidine nucleotide-sugar transmembrane transporter activity"/>
    <property type="evidence" value="ECO:0007669"/>
    <property type="project" value="InterPro"/>
</dbReference>